<dbReference type="RefSeq" id="WP_164468747.1">
    <property type="nucleotide sequence ID" value="NZ_JASOGJ010000009.1"/>
</dbReference>
<gene>
    <name evidence="1" type="ORF">QP177_05825</name>
    <name evidence="2" type="ORF">QP372_04950</name>
</gene>
<comment type="caution">
    <text evidence="2">The sequence shown here is derived from an EMBL/GenBank/DDBJ whole genome shotgun (WGS) entry which is preliminary data.</text>
</comment>
<dbReference type="EMBL" id="JASOME010000004">
    <property type="protein sequence ID" value="MDK7063863.1"/>
    <property type="molecule type" value="Genomic_DNA"/>
</dbReference>
<dbReference type="AlphaFoldDB" id="A0AAW6Y5Q0"/>
<sequence length="48" mass="5497">MTIKKRIEQLELMAKIQNQQIKELQYSVSELSQTLKGGVHHASNDSNE</sequence>
<reference evidence="2 4" key="1">
    <citation type="submission" date="2023-05" db="EMBL/GenBank/DDBJ databases">
        <title>Cataloging the Phylogenetic Diversity of Human Bladder Bacteria.</title>
        <authorList>
            <person name="Du J."/>
        </authorList>
    </citation>
    <scope>NUCLEOTIDE SEQUENCE</scope>
    <source>
        <strain evidence="2">UMB6789</strain>
        <strain evidence="1 4">UMB9230</strain>
    </source>
</reference>
<evidence type="ECO:0000313" key="4">
    <source>
        <dbReference type="Proteomes" id="UP001240561"/>
    </source>
</evidence>
<evidence type="ECO:0000313" key="3">
    <source>
        <dbReference type="Proteomes" id="UP001237784"/>
    </source>
</evidence>
<dbReference type="Proteomes" id="UP001240561">
    <property type="component" value="Unassembled WGS sequence"/>
</dbReference>
<accession>A0AAW6Y5Q0</accession>
<organism evidence="2 3">
    <name type="scientific">Gardnerella vaginalis</name>
    <dbReference type="NCBI Taxonomy" id="2702"/>
    <lineage>
        <taxon>Bacteria</taxon>
        <taxon>Bacillati</taxon>
        <taxon>Actinomycetota</taxon>
        <taxon>Actinomycetes</taxon>
        <taxon>Bifidobacteriales</taxon>
        <taxon>Bifidobacteriaceae</taxon>
        <taxon>Gardnerella</taxon>
    </lineage>
</organism>
<name>A0AAW6Y5Q0_GARVA</name>
<protein>
    <submittedName>
        <fullName evidence="2">Uncharacterized protein</fullName>
    </submittedName>
</protein>
<proteinExistence type="predicted"/>
<dbReference type="EMBL" id="JASOGJ010000009">
    <property type="protein sequence ID" value="MDK6696078.1"/>
    <property type="molecule type" value="Genomic_DNA"/>
</dbReference>
<evidence type="ECO:0000313" key="1">
    <source>
        <dbReference type="EMBL" id="MDK6696078.1"/>
    </source>
</evidence>
<evidence type="ECO:0000313" key="2">
    <source>
        <dbReference type="EMBL" id="MDK7063863.1"/>
    </source>
</evidence>
<dbReference type="Proteomes" id="UP001237784">
    <property type="component" value="Unassembled WGS sequence"/>
</dbReference>